<dbReference type="FunFam" id="3.10.450.10:FF:000001">
    <property type="entry name" value="Cystatin-A"/>
    <property type="match status" value="1"/>
</dbReference>
<evidence type="ECO:0000256" key="3">
    <source>
        <dbReference type="ARBA" id="ARBA00022490"/>
    </source>
</evidence>
<reference evidence="9 10" key="1">
    <citation type="journal article" date="2017" name="Nat. Ecol. Evol.">
        <title>Scallop genome provides insights into evolution of bilaterian karyotype and development.</title>
        <authorList>
            <person name="Wang S."/>
            <person name="Zhang J."/>
            <person name="Jiao W."/>
            <person name="Li J."/>
            <person name="Xun X."/>
            <person name="Sun Y."/>
            <person name="Guo X."/>
            <person name="Huan P."/>
            <person name="Dong B."/>
            <person name="Zhang L."/>
            <person name="Hu X."/>
            <person name="Sun X."/>
            <person name="Wang J."/>
            <person name="Zhao C."/>
            <person name="Wang Y."/>
            <person name="Wang D."/>
            <person name="Huang X."/>
            <person name="Wang R."/>
            <person name="Lv J."/>
            <person name="Li Y."/>
            <person name="Zhang Z."/>
            <person name="Liu B."/>
            <person name="Lu W."/>
            <person name="Hui Y."/>
            <person name="Liang J."/>
            <person name="Zhou Z."/>
            <person name="Hou R."/>
            <person name="Li X."/>
            <person name="Liu Y."/>
            <person name="Li H."/>
            <person name="Ning X."/>
            <person name="Lin Y."/>
            <person name="Zhao L."/>
            <person name="Xing Q."/>
            <person name="Dou J."/>
            <person name="Li Y."/>
            <person name="Mao J."/>
            <person name="Guo H."/>
            <person name="Dou H."/>
            <person name="Li T."/>
            <person name="Mu C."/>
            <person name="Jiang W."/>
            <person name="Fu Q."/>
            <person name="Fu X."/>
            <person name="Miao Y."/>
            <person name="Liu J."/>
            <person name="Yu Q."/>
            <person name="Li R."/>
            <person name="Liao H."/>
            <person name="Li X."/>
            <person name="Kong Y."/>
            <person name="Jiang Z."/>
            <person name="Chourrout D."/>
            <person name="Li R."/>
            <person name="Bao Z."/>
        </authorList>
    </citation>
    <scope>NUCLEOTIDE SEQUENCE [LARGE SCALE GENOMIC DNA]</scope>
    <source>
        <strain evidence="9 10">PY_sf001</strain>
    </source>
</reference>
<evidence type="ECO:0000256" key="5">
    <source>
        <dbReference type="ARBA" id="ARBA00022704"/>
    </source>
</evidence>
<evidence type="ECO:0000313" key="10">
    <source>
        <dbReference type="Proteomes" id="UP000242188"/>
    </source>
</evidence>
<evidence type="ECO:0000256" key="4">
    <source>
        <dbReference type="ARBA" id="ARBA00022690"/>
    </source>
</evidence>
<feature type="domain" description="Cystatin" evidence="8">
    <location>
        <begin position="25"/>
        <end position="122"/>
    </location>
</feature>
<protein>
    <submittedName>
        <fullName evidence="9">Cystatin-B</fullName>
    </submittedName>
</protein>
<dbReference type="STRING" id="6573.A0A210QHJ7"/>
<accession>A0A210QHJ7</accession>
<dbReference type="PANTHER" id="PTHR11414">
    <property type="entry name" value="CYSTATIN FAMILY MEMBER"/>
    <property type="match status" value="1"/>
</dbReference>
<sequence length="122" mass="13948">MQATHTISVLFCFFVIICFCVAENMMVGGQSEVKSADEETQNIADQIRGEVQTKIGKVFPQFKVVQYKTQMVAGVNYFMKIAVEDDKYIHIRVFKPLPHTGEEPSLISFQEEKTQDDPISYF</sequence>
<dbReference type="InterPro" id="IPR001713">
    <property type="entry name" value="Prot_inh_stefin"/>
</dbReference>
<organism evidence="9 10">
    <name type="scientific">Mizuhopecten yessoensis</name>
    <name type="common">Japanese scallop</name>
    <name type="synonym">Patinopecten yessoensis</name>
    <dbReference type="NCBI Taxonomy" id="6573"/>
    <lineage>
        <taxon>Eukaryota</taxon>
        <taxon>Metazoa</taxon>
        <taxon>Spiralia</taxon>
        <taxon>Lophotrochozoa</taxon>
        <taxon>Mollusca</taxon>
        <taxon>Bivalvia</taxon>
        <taxon>Autobranchia</taxon>
        <taxon>Pteriomorphia</taxon>
        <taxon>Pectinida</taxon>
        <taxon>Pectinoidea</taxon>
        <taxon>Pectinidae</taxon>
        <taxon>Mizuhopecten</taxon>
    </lineage>
</organism>
<evidence type="ECO:0000256" key="7">
    <source>
        <dbReference type="SAM" id="SignalP"/>
    </source>
</evidence>
<keyword evidence="10" id="KW-1185">Reference proteome</keyword>
<dbReference type="AlphaFoldDB" id="A0A210QHJ7"/>
<feature type="signal peptide" evidence="7">
    <location>
        <begin position="1"/>
        <end position="22"/>
    </location>
</feature>
<proteinExistence type="inferred from homology"/>
<evidence type="ECO:0000259" key="8">
    <source>
        <dbReference type="SMART" id="SM00043"/>
    </source>
</evidence>
<comment type="similarity">
    <text evidence="2">Belongs to the cystatin family.</text>
</comment>
<feature type="region of interest" description="Disordered" evidence="6">
    <location>
        <begin position="99"/>
        <end position="122"/>
    </location>
</feature>
<evidence type="ECO:0000256" key="1">
    <source>
        <dbReference type="ARBA" id="ARBA00004496"/>
    </source>
</evidence>
<keyword evidence="5" id="KW-0789">Thiol protease inhibitor</keyword>
<gene>
    <name evidence="9" type="ORF">KP79_PYT07364</name>
</gene>
<keyword evidence="3" id="KW-0963">Cytoplasm</keyword>
<dbReference type="GO" id="GO:0005829">
    <property type="term" value="C:cytosol"/>
    <property type="evidence" value="ECO:0007669"/>
    <property type="project" value="TreeGrafter"/>
</dbReference>
<dbReference type="InterPro" id="IPR046350">
    <property type="entry name" value="Cystatin_sf"/>
</dbReference>
<name>A0A210QHJ7_MIZYE</name>
<dbReference type="Gene3D" id="3.10.450.10">
    <property type="match status" value="1"/>
</dbReference>
<dbReference type="GO" id="GO:0004869">
    <property type="term" value="F:cysteine-type endopeptidase inhibitor activity"/>
    <property type="evidence" value="ECO:0007669"/>
    <property type="project" value="UniProtKB-KW"/>
</dbReference>
<dbReference type="EMBL" id="NEDP02003628">
    <property type="protein sequence ID" value="OWF48255.1"/>
    <property type="molecule type" value="Genomic_DNA"/>
</dbReference>
<comment type="subcellular location">
    <subcellularLocation>
        <location evidence="1">Cytoplasm</location>
    </subcellularLocation>
</comment>
<dbReference type="PRINTS" id="PR00295">
    <property type="entry name" value="STEFINA"/>
</dbReference>
<evidence type="ECO:0000256" key="6">
    <source>
        <dbReference type="SAM" id="MobiDB-lite"/>
    </source>
</evidence>
<dbReference type="Pfam" id="PF00031">
    <property type="entry name" value="Cystatin"/>
    <property type="match status" value="1"/>
</dbReference>
<dbReference type="SUPFAM" id="SSF54403">
    <property type="entry name" value="Cystatin/monellin"/>
    <property type="match status" value="1"/>
</dbReference>
<evidence type="ECO:0000256" key="2">
    <source>
        <dbReference type="ARBA" id="ARBA00009403"/>
    </source>
</evidence>
<keyword evidence="4" id="KW-0646">Protease inhibitor</keyword>
<dbReference type="InterPro" id="IPR000010">
    <property type="entry name" value="Cystatin_dom"/>
</dbReference>
<dbReference type="OrthoDB" id="2429551at2759"/>
<dbReference type="SMART" id="SM00043">
    <property type="entry name" value="CY"/>
    <property type="match status" value="1"/>
</dbReference>
<dbReference type="PANTHER" id="PTHR11414:SF21">
    <property type="entry name" value="CYSTATIN 14A, TANDEM DUPLICATE 1-RELATED"/>
    <property type="match status" value="1"/>
</dbReference>
<keyword evidence="7" id="KW-0732">Signal</keyword>
<evidence type="ECO:0000313" key="9">
    <source>
        <dbReference type="EMBL" id="OWF48255.1"/>
    </source>
</evidence>
<feature type="chain" id="PRO_5012894266" evidence="7">
    <location>
        <begin position="23"/>
        <end position="122"/>
    </location>
</feature>
<comment type="caution">
    <text evidence="9">The sequence shown here is derived from an EMBL/GenBank/DDBJ whole genome shotgun (WGS) entry which is preliminary data.</text>
</comment>
<dbReference type="CDD" id="cd00042">
    <property type="entry name" value="CY"/>
    <property type="match status" value="1"/>
</dbReference>
<dbReference type="Proteomes" id="UP000242188">
    <property type="component" value="Unassembled WGS sequence"/>
</dbReference>